<dbReference type="Pfam" id="PF01063">
    <property type="entry name" value="Aminotran_4"/>
    <property type="match status" value="1"/>
</dbReference>
<dbReference type="Proteomes" id="UP001530400">
    <property type="component" value="Unassembled WGS sequence"/>
</dbReference>
<keyword evidence="3" id="KW-1185">Reference proteome</keyword>
<dbReference type="InterPro" id="IPR036038">
    <property type="entry name" value="Aminotransferase-like"/>
</dbReference>
<comment type="similarity">
    <text evidence="1">Belongs to the class-IV pyridoxal-phosphate-dependent aminotransferase family.</text>
</comment>
<reference evidence="2 3" key="1">
    <citation type="submission" date="2024-10" db="EMBL/GenBank/DDBJ databases">
        <title>Updated reference genomes for cyclostephanoid diatoms.</title>
        <authorList>
            <person name="Roberts W.R."/>
            <person name="Alverson A.J."/>
        </authorList>
    </citation>
    <scope>NUCLEOTIDE SEQUENCE [LARGE SCALE GENOMIC DNA]</scope>
    <source>
        <strain evidence="2 3">AJA010-31</strain>
    </source>
</reference>
<dbReference type="InterPro" id="IPR027417">
    <property type="entry name" value="P-loop_NTPase"/>
</dbReference>
<dbReference type="PANTHER" id="PTHR42743">
    <property type="entry name" value="AMINO-ACID AMINOTRANSFERASE"/>
    <property type="match status" value="1"/>
</dbReference>
<organism evidence="2 3">
    <name type="scientific">Cyclotella atomus</name>
    <dbReference type="NCBI Taxonomy" id="382360"/>
    <lineage>
        <taxon>Eukaryota</taxon>
        <taxon>Sar</taxon>
        <taxon>Stramenopiles</taxon>
        <taxon>Ochrophyta</taxon>
        <taxon>Bacillariophyta</taxon>
        <taxon>Coscinodiscophyceae</taxon>
        <taxon>Thalassiosirophycidae</taxon>
        <taxon>Stephanodiscales</taxon>
        <taxon>Stephanodiscaceae</taxon>
        <taxon>Cyclotella</taxon>
    </lineage>
</organism>
<dbReference type="FunFam" id="3.30.470.10:FF:000010">
    <property type="entry name" value="Branched-chain-amino-acid aminotransferase-like protein 1"/>
    <property type="match status" value="1"/>
</dbReference>
<evidence type="ECO:0000313" key="3">
    <source>
        <dbReference type="Proteomes" id="UP001530400"/>
    </source>
</evidence>
<dbReference type="InterPro" id="IPR043131">
    <property type="entry name" value="BCAT-like_N"/>
</dbReference>
<dbReference type="Gene3D" id="3.20.10.10">
    <property type="entry name" value="D-amino Acid Aminotransferase, subunit A, domain 2"/>
    <property type="match status" value="1"/>
</dbReference>
<dbReference type="GO" id="GO:0046394">
    <property type="term" value="P:carboxylic acid biosynthetic process"/>
    <property type="evidence" value="ECO:0007669"/>
    <property type="project" value="UniProtKB-ARBA"/>
</dbReference>
<evidence type="ECO:0000256" key="1">
    <source>
        <dbReference type="ARBA" id="ARBA00009320"/>
    </source>
</evidence>
<evidence type="ECO:0000313" key="2">
    <source>
        <dbReference type="EMBL" id="KAL3797030.1"/>
    </source>
</evidence>
<evidence type="ECO:0008006" key="4">
    <source>
        <dbReference type="Google" id="ProtNLM"/>
    </source>
</evidence>
<dbReference type="InterPro" id="IPR043132">
    <property type="entry name" value="BCAT-like_C"/>
</dbReference>
<protein>
    <recommendedName>
        <fullName evidence="4">Branched-chain-amino-acid transaminase</fullName>
    </recommendedName>
</protein>
<dbReference type="Gene3D" id="3.40.50.300">
    <property type="entry name" value="P-loop containing nucleotide triphosphate hydrolases"/>
    <property type="match status" value="1"/>
</dbReference>
<dbReference type="InterPro" id="IPR001544">
    <property type="entry name" value="Aminotrans_IV"/>
</dbReference>
<dbReference type="Gene3D" id="3.30.470.10">
    <property type="match status" value="1"/>
</dbReference>
<sequence length="677" mass="75811">MSAKDPCIITVIHCWSAPRSRSTALLYSFESRGADTKALDEPLYRRWLQEKLHGSSDYGITRPYAGHFLCGTPPEDDDQDDWRWDREKQCLNERIYHSVEALAKQDINQGVIFLKQIAKFSHLFDFETNFENSHDNDPIHDEWTHKIQAFVAENDIQLVHKHVLLIRDPLSVLGSWMGKSGDVHQNNPHPEEVGIIQLLDVYSKVMGATFKNTDDGAVVIDSDDLASQPVKMLQDLCTSLNIEYRDSMLRWKSGKHECDGPWAKWWYHDVWESNGWDAAIEDKSNSGSSGVNHPRTKKYKTVPAELMPVLRMSYPAYSFLKTCTLSYKERNISTPPSGRLYEDPRNEHVLVYVGSSSGAGGGKIIPREMASVSPFDSSVQGGDATWEGIRIYNGRIFHLDEHLNRLFRSAKALGFENVHSRADITEAIFRVLAANGMRDGAHMRLTLTRGEKCTSSMNPRFNVYGTTLIILPEWKPTEGATAYDNTNGISLITAGACRRSPPSALDNKIHHNNMIQNILPKIQANNAGVEDAIMLDTEGFVAETNATNLFMVRCDSVQCPNHRAGHGDKSYECKAVLVTPTADACLPGITRETVLLLAKELGIGTEVRRVSLSEFYCADEVFTTGTMGELTPVTVIDGRVIGEMGRVKGVVTEKLQKAYKEAIKTRPEWSTEIPPFC</sequence>
<dbReference type="Pfam" id="PF19798">
    <property type="entry name" value="Sulfotransfer_5"/>
    <property type="match status" value="1"/>
</dbReference>
<dbReference type="SUPFAM" id="SSF56752">
    <property type="entry name" value="D-aminoacid aminotransferase-like PLP-dependent enzymes"/>
    <property type="match status" value="1"/>
</dbReference>
<name>A0ABD3Q9M5_9STRA</name>
<dbReference type="EMBL" id="JALLPJ020000268">
    <property type="protein sequence ID" value="KAL3797030.1"/>
    <property type="molecule type" value="Genomic_DNA"/>
</dbReference>
<gene>
    <name evidence="2" type="ORF">ACHAWO_006666</name>
</gene>
<proteinExistence type="inferred from homology"/>
<dbReference type="SUPFAM" id="SSF52540">
    <property type="entry name" value="P-loop containing nucleoside triphosphate hydrolases"/>
    <property type="match status" value="1"/>
</dbReference>
<comment type="caution">
    <text evidence="2">The sequence shown here is derived from an EMBL/GenBank/DDBJ whole genome shotgun (WGS) entry which is preliminary data.</text>
</comment>
<dbReference type="AlphaFoldDB" id="A0ABD3Q9M5"/>
<dbReference type="PANTHER" id="PTHR42743:SF11">
    <property type="entry name" value="AMINODEOXYCHORISMATE LYASE"/>
    <property type="match status" value="1"/>
</dbReference>
<accession>A0ABD3Q9M5</accession>
<dbReference type="InterPro" id="IPR050571">
    <property type="entry name" value="Class-IV_PLP-Dep_Aminotrnsfr"/>
</dbReference>